<dbReference type="Proteomes" id="UP000176850">
    <property type="component" value="Unassembled WGS sequence"/>
</dbReference>
<comment type="caution">
    <text evidence="9">The sequence shown here is derived from an EMBL/GenBank/DDBJ whole genome shotgun (WGS) entry which is preliminary data.</text>
</comment>
<dbReference type="GO" id="GO:0016020">
    <property type="term" value="C:membrane"/>
    <property type="evidence" value="ECO:0007669"/>
    <property type="project" value="UniProtKB-SubCell"/>
</dbReference>
<keyword evidence="6 7" id="KW-0472">Membrane</keyword>
<dbReference type="GO" id="GO:0006813">
    <property type="term" value="P:potassium ion transport"/>
    <property type="evidence" value="ECO:0007669"/>
    <property type="project" value="InterPro"/>
</dbReference>
<protein>
    <recommendedName>
        <fullName evidence="8">RCK N-terminal domain-containing protein</fullName>
    </recommendedName>
</protein>
<accession>A0A1F7GGM9</accession>
<feature type="transmembrane region" description="Helical" evidence="7">
    <location>
        <begin position="118"/>
        <end position="136"/>
    </location>
</feature>
<sequence>MGEIAPDLLLHIIIFLLFPFVGGYVAYKLKLPAIVGYIVGGIILGSFFSNGQSQQYLAQFSSIGIIFLLFTVGLEVNLERMARFSKFTIYGGFAQVIFSSIFIFILTFIFGFGFIPSILFGVCLALSSTAIVSKIIQEKGQESSLAGNISLGMLVFQDLCAIPLLILVSALGKGGGLVEFIKILFVSGAQASFILASIFFVGRQAVPYIFARTARISRETLNIFTILFIFVVVYIFSRLGLSGPIAAFIAGVLVGQTLQHYHIFSQIRPLRDLFTVLFFVYLGTTVNIGAILSQLPLIIIFVILLTGIKFLVVFLIFTRFKFHTRTAFSLGMLLAQVGEFAFILISQAGQNGLISESQYHFAVTSVLGTIMLAPLLIQNRNKLYVATKALIKKRVPDLDSYLSTHYDREIANIDVLELKDHVVLCGYGSVGKYIGRALSMAKIPFIAVDYNYYTVETARRSDVNIVYGDPTDIDILDYVQVDTASCLISAVPHKPAQEMIILNAVKLNPKIVIFSRVNNEDEQQRMKDLGAQVVIQPEFEASLAIIRKIFVSYNVSREDIAGKIKRLKIEHGME</sequence>
<feature type="transmembrane region" description="Helical" evidence="7">
    <location>
        <begin position="243"/>
        <end position="261"/>
    </location>
</feature>
<dbReference type="PROSITE" id="PS51201">
    <property type="entry name" value="RCK_N"/>
    <property type="match status" value="1"/>
</dbReference>
<feature type="transmembrane region" description="Helical" evidence="7">
    <location>
        <begin position="273"/>
        <end position="292"/>
    </location>
</feature>
<evidence type="ECO:0000256" key="6">
    <source>
        <dbReference type="ARBA" id="ARBA00023136"/>
    </source>
</evidence>
<dbReference type="GO" id="GO:1902600">
    <property type="term" value="P:proton transmembrane transport"/>
    <property type="evidence" value="ECO:0007669"/>
    <property type="project" value="InterPro"/>
</dbReference>
<evidence type="ECO:0000256" key="4">
    <source>
        <dbReference type="ARBA" id="ARBA00022692"/>
    </source>
</evidence>
<keyword evidence="4 7" id="KW-0812">Transmembrane</keyword>
<reference evidence="9 10" key="1">
    <citation type="journal article" date="2016" name="Nat. Commun.">
        <title>Thousands of microbial genomes shed light on interconnected biogeochemical processes in an aquifer system.</title>
        <authorList>
            <person name="Anantharaman K."/>
            <person name="Brown C.T."/>
            <person name="Hug L.A."/>
            <person name="Sharon I."/>
            <person name="Castelle C.J."/>
            <person name="Probst A.J."/>
            <person name="Thomas B.C."/>
            <person name="Singh A."/>
            <person name="Wilkins M.J."/>
            <person name="Karaoz U."/>
            <person name="Brodie E.L."/>
            <person name="Williams K.H."/>
            <person name="Hubbard S.S."/>
            <person name="Banfield J.F."/>
        </authorList>
    </citation>
    <scope>NUCLEOTIDE SEQUENCE [LARGE SCALE GENOMIC DNA]</scope>
</reference>
<dbReference type="PANTHER" id="PTHR42751">
    <property type="entry name" value="SODIUM/HYDROGEN EXCHANGER FAMILY/TRKA DOMAIN PROTEIN"/>
    <property type="match status" value="1"/>
</dbReference>
<keyword evidence="3" id="KW-0813">Transport</keyword>
<dbReference type="InterPro" id="IPR006153">
    <property type="entry name" value="Cation/H_exchanger_TM"/>
</dbReference>
<keyword evidence="5 7" id="KW-1133">Transmembrane helix</keyword>
<dbReference type="InterPro" id="IPR038770">
    <property type="entry name" value="Na+/solute_symporter_sf"/>
</dbReference>
<feature type="transmembrane region" description="Helical" evidence="7">
    <location>
        <begin position="6"/>
        <end position="27"/>
    </location>
</feature>
<feature type="transmembrane region" description="Helical" evidence="7">
    <location>
        <begin position="180"/>
        <end position="201"/>
    </location>
</feature>
<dbReference type="AlphaFoldDB" id="A0A1F7GGM9"/>
<comment type="similarity">
    <text evidence="2">Belongs to the monovalent cation:proton antiporter 2 (CPA2) transporter (TC 2.A.37) family.</text>
</comment>
<feature type="transmembrane region" description="Helical" evidence="7">
    <location>
        <begin position="221"/>
        <end position="237"/>
    </location>
</feature>
<feature type="transmembrane region" description="Helical" evidence="7">
    <location>
        <begin position="88"/>
        <end position="112"/>
    </location>
</feature>
<feature type="transmembrane region" description="Helical" evidence="7">
    <location>
        <begin position="148"/>
        <end position="168"/>
    </location>
</feature>
<evidence type="ECO:0000256" key="2">
    <source>
        <dbReference type="ARBA" id="ARBA00005551"/>
    </source>
</evidence>
<dbReference type="GO" id="GO:0015297">
    <property type="term" value="F:antiporter activity"/>
    <property type="evidence" value="ECO:0007669"/>
    <property type="project" value="InterPro"/>
</dbReference>
<feature type="domain" description="RCK N-terminal" evidence="8">
    <location>
        <begin position="419"/>
        <end position="535"/>
    </location>
</feature>
<dbReference type="SUPFAM" id="SSF51735">
    <property type="entry name" value="NAD(P)-binding Rossmann-fold domains"/>
    <property type="match status" value="1"/>
</dbReference>
<feature type="transmembrane region" description="Helical" evidence="7">
    <location>
        <begin position="34"/>
        <end position="50"/>
    </location>
</feature>
<evidence type="ECO:0000256" key="7">
    <source>
        <dbReference type="SAM" id="Phobius"/>
    </source>
</evidence>
<dbReference type="InterPro" id="IPR003148">
    <property type="entry name" value="RCK_N"/>
</dbReference>
<dbReference type="Gene3D" id="3.40.50.720">
    <property type="entry name" value="NAD(P)-binding Rossmann-like Domain"/>
    <property type="match status" value="1"/>
</dbReference>
<dbReference type="PANTHER" id="PTHR42751:SF3">
    <property type="entry name" value="SODIUM_GLUTAMATE SYMPORTER"/>
    <property type="match status" value="1"/>
</dbReference>
<evidence type="ECO:0000313" key="10">
    <source>
        <dbReference type="Proteomes" id="UP000176850"/>
    </source>
</evidence>
<proteinExistence type="inferred from homology"/>
<evidence type="ECO:0000256" key="5">
    <source>
        <dbReference type="ARBA" id="ARBA00022989"/>
    </source>
</evidence>
<comment type="subcellular location">
    <subcellularLocation>
        <location evidence="1">Membrane</location>
        <topology evidence="1">Multi-pass membrane protein</topology>
    </subcellularLocation>
</comment>
<dbReference type="EMBL" id="MFZH01000037">
    <property type="protein sequence ID" value="OGK18110.1"/>
    <property type="molecule type" value="Genomic_DNA"/>
</dbReference>
<evidence type="ECO:0000259" key="8">
    <source>
        <dbReference type="PROSITE" id="PS51201"/>
    </source>
</evidence>
<feature type="transmembrane region" description="Helical" evidence="7">
    <location>
        <begin position="327"/>
        <end position="346"/>
    </location>
</feature>
<name>A0A1F7GGM9_9BACT</name>
<evidence type="ECO:0000313" key="9">
    <source>
        <dbReference type="EMBL" id="OGK18110.1"/>
    </source>
</evidence>
<feature type="transmembrane region" description="Helical" evidence="7">
    <location>
        <begin position="298"/>
        <end position="320"/>
    </location>
</feature>
<organism evidence="9 10">
    <name type="scientific">Candidatus Roizmanbacteria bacterium RIFCSPHIGHO2_01_FULL_39_24</name>
    <dbReference type="NCBI Taxonomy" id="1802032"/>
    <lineage>
        <taxon>Bacteria</taxon>
        <taxon>Candidatus Roizmaniibacteriota</taxon>
    </lineage>
</organism>
<dbReference type="Pfam" id="PF02254">
    <property type="entry name" value="TrkA_N"/>
    <property type="match status" value="1"/>
</dbReference>
<evidence type="ECO:0000256" key="3">
    <source>
        <dbReference type="ARBA" id="ARBA00022448"/>
    </source>
</evidence>
<gene>
    <name evidence="9" type="ORF">A2799_04700</name>
</gene>
<evidence type="ECO:0000256" key="1">
    <source>
        <dbReference type="ARBA" id="ARBA00004141"/>
    </source>
</evidence>
<dbReference type="Pfam" id="PF00999">
    <property type="entry name" value="Na_H_Exchanger"/>
    <property type="match status" value="1"/>
</dbReference>
<feature type="transmembrane region" description="Helical" evidence="7">
    <location>
        <begin position="358"/>
        <end position="377"/>
    </location>
</feature>
<feature type="transmembrane region" description="Helical" evidence="7">
    <location>
        <begin position="56"/>
        <end position="76"/>
    </location>
</feature>
<dbReference type="InterPro" id="IPR036291">
    <property type="entry name" value="NAD(P)-bd_dom_sf"/>
</dbReference>
<dbReference type="Gene3D" id="1.20.1530.20">
    <property type="match status" value="1"/>
</dbReference>